<dbReference type="GO" id="GO:0061504">
    <property type="term" value="P:cyclic threonylcarbamoyladenosine biosynthetic process"/>
    <property type="evidence" value="ECO:0007669"/>
    <property type="project" value="TreeGrafter"/>
</dbReference>
<keyword evidence="7" id="KW-1133">Transmembrane helix</keyword>
<dbReference type="NCBIfam" id="NF011696">
    <property type="entry name" value="PRK15116.1"/>
    <property type="match status" value="1"/>
</dbReference>
<dbReference type="GO" id="GO:0016020">
    <property type="term" value="C:membrane"/>
    <property type="evidence" value="ECO:0007669"/>
    <property type="project" value="UniProtKB-SubCell"/>
</dbReference>
<dbReference type="AlphaFoldDB" id="A0A1K1V3Z0"/>
<keyword evidence="13" id="KW-1185">Reference proteome</keyword>
<name>A0A1K1V3Z0_9GAMM</name>
<accession>A0A1K1V3Z0</accession>
<keyword evidence="6" id="KW-0067">ATP-binding</keyword>
<evidence type="ECO:0000256" key="8">
    <source>
        <dbReference type="ARBA" id="ARBA00023136"/>
    </source>
</evidence>
<proteinExistence type="inferred from homology"/>
<dbReference type="SUPFAM" id="SSF69572">
    <property type="entry name" value="Activating enzymes of the ubiquitin-like proteins"/>
    <property type="match status" value="1"/>
</dbReference>
<keyword evidence="3" id="KW-0436">Ligase</keyword>
<sequence length="290" mass="31369">MRLGKEALYFAANDHFTLSVLPGCIVLNAMTLSDDYLFRFGGIARLYGRAGLERLAAAHVAVVGIGGVGSWTAEALARTGVGHITLFDLDDVCTSNINRQLHALDGTVGRSKVEVMAERLLQINPELRVDAQSCFITPGNLAEKLGQGFDAVVDATDTVPVKAAMIAWCRRNKLKLVVVGGAGGQVDPRLVTTADLARTTQDPLLAKVRNLLRRDYGFSRNPKRRFEVECVYSTEQLVYPQPDGSVACQKPEPGEALKLDCASGFGSASFVTGTFGFVAAQRLIERLIKR</sequence>
<evidence type="ECO:0000256" key="3">
    <source>
        <dbReference type="ARBA" id="ARBA00022598"/>
    </source>
</evidence>
<dbReference type="Pfam" id="PF00899">
    <property type="entry name" value="ThiF"/>
    <property type="match status" value="1"/>
</dbReference>
<dbReference type="PANTHER" id="PTHR43267">
    <property type="entry name" value="TRNA THREONYLCARBAMOYLADENOSINE DEHYDRATASE"/>
    <property type="match status" value="1"/>
</dbReference>
<evidence type="ECO:0000259" key="11">
    <source>
        <dbReference type="Pfam" id="PF00899"/>
    </source>
</evidence>
<dbReference type="PANTHER" id="PTHR43267:SF1">
    <property type="entry name" value="TRNA THREONYLCARBAMOYLADENOSINE DEHYDRATASE"/>
    <property type="match status" value="1"/>
</dbReference>
<evidence type="ECO:0000256" key="4">
    <source>
        <dbReference type="ARBA" id="ARBA00022692"/>
    </source>
</evidence>
<evidence type="ECO:0000256" key="5">
    <source>
        <dbReference type="ARBA" id="ARBA00022741"/>
    </source>
</evidence>
<dbReference type="GO" id="GO:0061503">
    <property type="term" value="F:tRNA threonylcarbamoyladenosine dehydratase"/>
    <property type="evidence" value="ECO:0007669"/>
    <property type="project" value="TreeGrafter"/>
</dbReference>
<evidence type="ECO:0000313" key="13">
    <source>
        <dbReference type="Proteomes" id="UP000182350"/>
    </source>
</evidence>
<dbReference type="Proteomes" id="UP000182350">
    <property type="component" value="Unassembled WGS sequence"/>
</dbReference>
<dbReference type="STRING" id="1122209.SAMN02745752_00751"/>
<gene>
    <name evidence="12" type="ORF">SAMN02745752_00751</name>
</gene>
<keyword evidence="8" id="KW-0472">Membrane</keyword>
<feature type="domain" description="THIF-type NAD/FAD binding fold" evidence="11">
    <location>
        <begin position="45"/>
        <end position="287"/>
    </location>
</feature>
<evidence type="ECO:0000256" key="10">
    <source>
        <dbReference type="ARBA" id="ARBA00083375"/>
    </source>
</evidence>
<dbReference type="CDD" id="cd00755">
    <property type="entry name" value="YgdL_like"/>
    <property type="match status" value="1"/>
</dbReference>
<keyword evidence="5" id="KW-0547">Nucleotide-binding</keyword>
<evidence type="ECO:0000256" key="6">
    <source>
        <dbReference type="ARBA" id="ARBA00022840"/>
    </source>
</evidence>
<protein>
    <recommendedName>
        <fullName evidence="9">tRNA threonylcarbamoyladenosine dehydratase</fullName>
    </recommendedName>
    <alternativeName>
        <fullName evidence="10">t(6)A37 dehydratase</fullName>
    </alternativeName>
</protein>
<dbReference type="GO" id="GO:0005524">
    <property type="term" value="F:ATP binding"/>
    <property type="evidence" value="ECO:0007669"/>
    <property type="project" value="UniProtKB-KW"/>
</dbReference>
<evidence type="ECO:0000256" key="7">
    <source>
        <dbReference type="ARBA" id="ARBA00022989"/>
    </source>
</evidence>
<evidence type="ECO:0000256" key="2">
    <source>
        <dbReference type="ARBA" id="ARBA00009919"/>
    </source>
</evidence>
<evidence type="ECO:0000256" key="1">
    <source>
        <dbReference type="ARBA" id="ARBA00004167"/>
    </source>
</evidence>
<organism evidence="12 13">
    <name type="scientific">Marinospirillum alkaliphilum DSM 21637</name>
    <dbReference type="NCBI Taxonomy" id="1122209"/>
    <lineage>
        <taxon>Bacteria</taxon>
        <taxon>Pseudomonadati</taxon>
        <taxon>Pseudomonadota</taxon>
        <taxon>Gammaproteobacteria</taxon>
        <taxon>Oceanospirillales</taxon>
        <taxon>Oceanospirillaceae</taxon>
        <taxon>Marinospirillum</taxon>
    </lineage>
</organism>
<dbReference type="GO" id="GO:0008641">
    <property type="term" value="F:ubiquitin-like modifier activating enzyme activity"/>
    <property type="evidence" value="ECO:0007669"/>
    <property type="project" value="InterPro"/>
</dbReference>
<dbReference type="FunFam" id="3.40.50.720:FF:000096">
    <property type="entry name" value="tRNA cyclic N6-threonylcarbamoyladenosine(37) synthase TcdA"/>
    <property type="match status" value="1"/>
</dbReference>
<dbReference type="Gene3D" id="3.40.50.720">
    <property type="entry name" value="NAD(P)-binding Rossmann-like Domain"/>
    <property type="match status" value="1"/>
</dbReference>
<comment type="subcellular location">
    <subcellularLocation>
        <location evidence="1">Membrane</location>
        <topology evidence="1">Single-pass membrane protein</topology>
    </subcellularLocation>
</comment>
<dbReference type="InterPro" id="IPR045886">
    <property type="entry name" value="ThiF/MoeB/HesA"/>
</dbReference>
<keyword evidence="4" id="KW-0812">Transmembrane</keyword>
<evidence type="ECO:0000256" key="9">
    <source>
        <dbReference type="ARBA" id="ARBA00074884"/>
    </source>
</evidence>
<dbReference type="InterPro" id="IPR035985">
    <property type="entry name" value="Ubiquitin-activating_enz"/>
</dbReference>
<reference evidence="12 13" key="1">
    <citation type="submission" date="2016-11" db="EMBL/GenBank/DDBJ databases">
        <authorList>
            <person name="Jaros S."/>
            <person name="Januszkiewicz K."/>
            <person name="Wedrychowicz H."/>
        </authorList>
    </citation>
    <scope>NUCLEOTIDE SEQUENCE [LARGE SCALE GENOMIC DNA]</scope>
    <source>
        <strain evidence="12 13">DSM 21637</strain>
    </source>
</reference>
<comment type="similarity">
    <text evidence="2">Belongs to the HesA/MoeB/ThiF family.</text>
</comment>
<dbReference type="InterPro" id="IPR000594">
    <property type="entry name" value="ThiF_NAD_FAD-bd"/>
</dbReference>
<dbReference type="EMBL" id="FPJW01000002">
    <property type="protein sequence ID" value="SFX19451.1"/>
    <property type="molecule type" value="Genomic_DNA"/>
</dbReference>
<evidence type="ECO:0000313" key="12">
    <source>
        <dbReference type="EMBL" id="SFX19451.1"/>
    </source>
</evidence>